<dbReference type="AlphaFoldDB" id="B1Z6I5"/>
<geneLocation type="plasmid" evidence="4 5">
    <name>pBMC401</name>
</geneLocation>
<keyword evidence="4" id="KW-0614">Plasmid</keyword>
<dbReference type="HOGENOM" id="CLU_887607_0_0_4"/>
<gene>
    <name evidence="4" type="ordered locus">BamMC406_6650</name>
</gene>
<dbReference type="Proteomes" id="UP000001680">
    <property type="component" value="Plasmid pBMC401"/>
</dbReference>
<evidence type="ECO:0000256" key="1">
    <source>
        <dbReference type="ARBA" id="ARBA00022729"/>
    </source>
</evidence>
<sequence>MTTNCQSATLSPTRWGVAILLLLPVTGETQAATINAFGQAISVPSTAPAGTVIARQAISPNEACASDRCEITSVAQFPRGGETGSTDPIIPTTVPGVSARLIINGTPATTTNYSPPVVITRSMEVQLLADGSGVHSGKLGGAASGQEYFLLGITRPYDGLKLNLGINLRGTVTSIPGTCNVSTAPVTLPPVPSSRLPTVGSSSGGTAFTLNVERCPAGYNRVGYSLSQPNYSPQTPPGVLQPSASSSARGVNIQLTDSSGSGLELNRSHTMTEYSKTTGGSYKVPLRADYYRTGSRITPGTVTSDVTVALDYQ</sequence>
<evidence type="ECO:0000313" key="4">
    <source>
        <dbReference type="EMBL" id="ACB69062.1"/>
    </source>
</evidence>
<feature type="chain" id="PRO_5002773875" evidence="2">
    <location>
        <begin position="32"/>
        <end position="313"/>
    </location>
</feature>
<dbReference type="SUPFAM" id="SSF49401">
    <property type="entry name" value="Bacterial adhesins"/>
    <property type="match status" value="1"/>
</dbReference>
<name>B1Z6I5_BURA4</name>
<dbReference type="InterPro" id="IPR050263">
    <property type="entry name" value="Bact_Fimbrial_Adh_Pro"/>
</dbReference>
<protein>
    <submittedName>
        <fullName evidence="4">Fimbrial protein</fullName>
    </submittedName>
</protein>
<organism evidence="4 5">
    <name type="scientific">Burkholderia ambifaria (strain MC40-6)</name>
    <dbReference type="NCBI Taxonomy" id="398577"/>
    <lineage>
        <taxon>Bacteria</taxon>
        <taxon>Pseudomonadati</taxon>
        <taxon>Pseudomonadota</taxon>
        <taxon>Betaproteobacteria</taxon>
        <taxon>Burkholderiales</taxon>
        <taxon>Burkholderiaceae</taxon>
        <taxon>Burkholderia</taxon>
        <taxon>Burkholderia cepacia complex</taxon>
    </lineage>
</organism>
<dbReference type="InterPro" id="IPR000259">
    <property type="entry name" value="Adhesion_dom_fimbrial"/>
</dbReference>
<reference evidence="5" key="1">
    <citation type="submission" date="2008-04" db="EMBL/GenBank/DDBJ databases">
        <title>Complete sequence of plasmid 1 of Burkholderia ambifaria MC40-6.</title>
        <authorList>
            <person name="Copeland A."/>
            <person name="Lucas S."/>
            <person name="Lapidus A."/>
            <person name="Glavina del Rio T."/>
            <person name="Dalin E."/>
            <person name="Tice H."/>
            <person name="Pitluck S."/>
            <person name="Chain P."/>
            <person name="Malfatti S."/>
            <person name="Shin M."/>
            <person name="Vergez L."/>
            <person name="Lang D."/>
            <person name="Schmutz J."/>
            <person name="Larimer F."/>
            <person name="Land M."/>
            <person name="Hauser L."/>
            <person name="Kyrpides N."/>
            <person name="Lykidis A."/>
            <person name="Ramette A."/>
            <person name="Konstantinidis K."/>
            <person name="Tiedje J."/>
            <person name="Richardson P."/>
        </authorList>
    </citation>
    <scope>NUCLEOTIDE SEQUENCE [LARGE SCALE GENOMIC DNA]</scope>
    <source>
        <strain evidence="5">MC40-6</strain>
        <plasmid evidence="5">Plasmid pBMC401</plasmid>
    </source>
</reference>
<dbReference type="Gene3D" id="2.60.40.1090">
    <property type="entry name" value="Fimbrial-type adhesion domain"/>
    <property type="match status" value="1"/>
</dbReference>
<evidence type="ECO:0000313" key="5">
    <source>
        <dbReference type="Proteomes" id="UP000001680"/>
    </source>
</evidence>
<dbReference type="PANTHER" id="PTHR33420">
    <property type="entry name" value="FIMBRIAL SUBUNIT ELFA-RELATED"/>
    <property type="match status" value="1"/>
</dbReference>
<evidence type="ECO:0000256" key="2">
    <source>
        <dbReference type="SAM" id="SignalP"/>
    </source>
</evidence>
<dbReference type="PANTHER" id="PTHR33420:SF3">
    <property type="entry name" value="FIMBRIAL SUBUNIT ELFA"/>
    <property type="match status" value="1"/>
</dbReference>
<dbReference type="GO" id="GO:0043709">
    <property type="term" value="P:cell adhesion involved in single-species biofilm formation"/>
    <property type="evidence" value="ECO:0007669"/>
    <property type="project" value="TreeGrafter"/>
</dbReference>
<feature type="domain" description="Fimbrial-type adhesion" evidence="3">
    <location>
        <begin position="166"/>
        <end position="313"/>
    </location>
</feature>
<dbReference type="InterPro" id="IPR036937">
    <property type="entry name" value="Adhesion_dom_fimbrial_sf"/>
</dbReference>
<evidence type="ECO:0000259" key="3">
    <source>
        <dbReference type="Pfam" id="PF00419"/>
    </source>
</evidence>
<dbReference type="KEGG" id="bac:BamMC406_6650"/>
<proteinExistence type="predicted"/>
<feature type="signal peptide" evidence="2">
    <location>
        <begin position="1"/>
        <end position="31"/>
    </location>
</feature>
<dbReference type="Pfam" id="PF00419">
    <property type="entry name" value="Fimbrial"/>
    <property type="match status" value="1"/>
</dbReference>
<keyword evidence="1 2" id="KW-0732">Signal</keyword>
<dbReference type="GO" id="GO:0009289">
    <property type="term" value="C:pilus"/>
    <property type="evidence" value="ECO:0007669"/>
    <property type="project" value="InterPro"/>
</dbReference>
<dbReference type="EMBL" id="CP001028">
    <property type="protein sequence ID" value="ACB69062.1"/>
    <property type="molecule type" value="Genomic_DNA"/>
</dbReference>
<accession>B1Z6I5</accession>
<dbReference type="InterPro" id="IPR008966">
    <property type="entry name" value="Adhesion_dom_sf"/>
</dbReference>